<keyword evidence="1" id="KW-0732">Signal</keyword>
<name>A0ABZ2TM69_9BACT</name>
<dbReference type="PROSITE" id="PS51257">
    <property type="entry name" value="PROKAR_LIPOPROTEIN"/>
    <property type="match status" value="1"/>
</dbReference>
<reference evidence="2" key="1">
    <citation type="submission" date="2021-11" db="EMBL/GenBank/DDBJ databases">
        <title>The first genome sequence of unculturable Mycoplasma faucium obtained by de novo assembly of metagenomic reads.</title>
        <authorList>
            <person name="Sabat A.J."/>
            <person name="Bathoorn E."/>
            <person name="Akkerboom V."/>
            <person name="Friedrich A.W."/>
        </authorList>
    </citation>
    <scope>NUCLEOTIDE SEQUENCE [LARGE SCALE GENOMIC DNA]</scope>
    <source>
        <strain evidence="2">UMCG-MFM1</strain>
    </source>
</reference>
<sequence length="104" mass="11857">MKASKKLLILSSTLIATSLPIVTSISCTVKTIAQIKYEKMLEKVNKKIDTLLEKMNNNIGKKALIEVQKKSFDQLKNKKYENDEEYKKATKQLQLILDALELIS</sequence>
<evidence type="ECO:0000313" key="2">
    <source>
        <dbReference type="EMBL" id="WYM97552.1"/>
    </source>
</evidence>
<dbReference type="Proteomes" id="UP001622612">
    <property type="component" value="Chromosome"/>
</dbReference>
<gene>
    <name evidence="2" type="ORF">LQ356_01460</name>
</gene>
<dbReference type="EMBL" id="CP088155">
    <property type="protein sequence ID" value="WYM97552.1"/>
    <property type="molecule type" value="Genomic_DNA"/>
</dbReference>
<evidence type="ECO:0000313" key="3">
    <source>
        <dbReference type="Proteomes" id="UP001622612"/>
    </source>
</evidence>
<accession>A0ABZ2TM69</accession>
<feature type="signal peptide" evidence="1">
    <location>
        <begin position="1"/>
        <end position="18"/>
    </location>
</feature>
<evidence type="ECO:0008006" key="4">
    <source>
        <dbReference type="Google" id="ProtNLM"/>
    </source>
</evidence>
<evidence type="ECO:0000256" key="1">
    <source>
        <dbReference type="SAM" id="SignalP"/>
    </source>
</evidence>
<feature type="chain" id="PRO_5047432282" description="Lipoprotein" evidence="1">
    <location>
        <begin position="19"/>
        <end position="104"/>
    </location>
</feature>
<proteinExistence type="predicted"/>
<organism evidence="2 3">
    <name type="scientific">Metamycoplasma faucium</name>
    <dbReference type="NCBI Taxonomy" id="56142"/>
    <lineage>
        <taxon>Bacteria</taxon>
        <taxon>Bacillati</taxon>
        <taxon>Mycoplasmatota</taxon>
        <taxon>Mycoplasmoidales</taxon>
        <taxon>Metamycoplasmataceae</taxon>
        <taxon>Metamycoplasma</taxon>
    </lineage>
</organism>
<protein>
    <recommendedName>
        <fullName evidence="4">Lipoprotein</fullName>
    </recommendedName>
</protein>
<keyword evidence="3" id="KW-1185">Reference proteome</keyword>
<dbReference type="RefSeq" id="WP_405312070.1">
    <property type="nucleotide sequence ID" value="NZ_CP088155.1"/>
</dbReference>